<dbReference type="Proteomes" id="UP000632498">
    <property type="component" value="Unassembled WGS sequence"/>
</dbReference>
<protein>
    <recommendedName>
        <fullName evidence="1">HD-GYP domain-containing protein</fullName>
    </recommendedName>
</protein>
<dbReference type="PANTHER" id="PTHR43155:SF2">
    <property type="entry name" value="CYCLIC DI-GMP PHOSPHODIESTERASE PA4108"/>
    <property type="match status" value="1"/>
</dbReference>
<dbReference type="SMART" id="SM00471">
    <property type="entry name" value="HDc"/>
    <property type="match status" value="1"/>
</dbReference>
<dbReference type="InterPro" id="IPR003607">
    <property type="entry name" value="HD/PDEase_dom"/>
</dbReference>
<evidence type="ECO:0000313" key="3">
    <source>
        <dbReference type="Proteomes" id="UP000632498"/>
    </source>
</evidence>
<sequence>MLSPQVAKAKVGYAVTDQSRRPGLVRALVVCKHEKFRSEIVTALDRSFEVDYYATPETAMAGLMATKTPGLIVMDYDLVIRGSRDFMRMKLESDHLRDIPFLITGRVPTETFNETVRMLCPVSYLRRPFMKSALHDEAGKLIDRLLEASWRSLPARQREALETSLGHFRGTTHRVRRGNPLNIHNTKECCFPLMEEVLEGQVADLISNVKDHHNYTYVHSLKVSSLMCLMAHAIGISGHELLTVAAAGMLMDVGKLAVSQELLNSPDPLSRDELKQLKKHVLHSHDILNRSENISEGIRVIAEQHHEKLDGSGYPKGLTGQDLNELARLATIVDIFCALTDKRPYKPEFSCESAIKVLETLEGKIDPFLLALFKEIIMDVYRPENPSIH</sequence>
<reference evidence="2" key="2">
    <citation type="submission" date="2020-09" db="EMBL/GenBank/DDBJ databases">
        <authorList>
            <person name="Sun Q."/>
            <person name="Zhou Y."/>
        </authorList>
    </citation>
    <scope>NUCLEOTIDE SEQUENCE</scope>
    <source>
        <strain evidence="2">CGMCC 1.15254</strain>
    </source>
</reference>
<keyword evidence="3" id="KW-1185">Reference proteome</keyword>
<dbReference type="SUPFAM" id="SSF52172">
    <property type="entry name" value="CheY-like"/>
    <property type="match status" value="1"/>
</dbReference>
<name>A0A917C1I6_9PROT</name>
<dbReference type="Gene3D" id="1.10.3210.10">
    <property type="entry name" value="Hypothetical protein af1432"/>
    <property type="match status" value="1"/>
</dbReference>
<evidence type="ECO:0000313" key="2">
    <source>
        <dbReference type="EMBL" id="GGF65523.1"/>
    </source>
</evidence>
<dbReference type="PROSITE" id="PS51832">
    <property type="entry name" value="HD_GYP"/>
    <property type="match status" value="1"/>
</dbReference>
<dbReference type="InterPro" id="IPR011006">
    <property type="entry name" value="CheY-like_superfamily"/>
</dbReference>
<comment type="caution">
    <text evidence="2">The sequence shown here is derived from an EMBL/GenBank/DDBJ whole genome shotgun (WGS) entry which is preliminary data.</text>
</comment>
<accession>A0A917C1I6</accession>
<dbReference type="CDD" id="cd00077">
    <property type="entry name" value="HDc"/>
    <property type="match status" value="1"/>
</dbReference>
<dbReference type="Pfam" id="PF13487">
    <property type="entry name" value="HD_5"/>
    <property type="match status" value="1"/>
</dbReference>
<evidence type="ECO:0000259" key="1">
    <source>
        <dbReference type="PROSITE" id="PS51832"/>
    </source>
</evidence>
<dbReference type="SUPFAM" id="SSF109604">
    <property type="entry name" value="HD-domain/PDEase-like"/>
    <property type="match status" value="1"/>
</dbReference>
<dbReference type="EMBL" id="BMHV01000012">
    <property type="protein sequence ID" value="GGF65523.1"/>
    <property type="molecule type" value="Genomic_DNA"/>
</dbReference>
<feature type="domain" description="HD-GYP" evidence="1">
    <location>
        <begin position="194"/>
        <end position="389"/>
    </location>
</feature>
<dbReference type="RefSeq" id="WP_188664313.1">
    <property type="nucleotide sequence ID" value="NZ_BMHV01000012.1"/>
</dbReference>
<dbReference type="GO" id="GO:0008081">
    <property type="term" value="F:phosphoric diester hydrolase activity"/>
    <property type="evidence" value="ECO:0007669"/>
    <property type="project" value="UniProtKB-ARBA"/>
</dbReference>
<dbReference type="AlphaFoldDB" id="A0A917C1I6"/>
<dbReference type="InterPro" id="IPR037522">
    <property type="entry name" value="HD_GYP_dom"/>
</dbReference>
<dbReference type="PANTHER" id="PTHR43155">
    <property type="entry name" value="CYCLIC DI-GMP PHOSPHODIESTERASE PA4108-RELATED"/>
    <property type="match status" value="1"/>
</dbReference>
<organism evidence="2 3">
    <name type="scientific">Terasakiella brassicae</name>
    <dbReference type="NCBI Taxonomy" id="1634917"/>
    <lineage>
        <taxon>Bacteria</taxon>
        <taxon>Pseudomonadati</taxon>
        <taxon>Pseudomonadota</taxon>
        <taxon>Alphaproteobacteria</taxon>
        <taxon>Rhodospirillales</taxon>
        <taxon>Terasakiellaceae</taxon>
        <taxon>Terasakiella</taxon>
    </lineage>
</organism>
<gene>
    <name evidence="2" type="ORF">GCM10011332_19480</name>
</gene>
<reference evidence="2" key="1">
    <citation type="journal article" date="2014" name="Int. J. Syst. Evol. Microbiol.">
        <title>Complete genome sequence of Corynebacterium casei LMG S-19264T (=DSM 44701T), isolated from a smear-ripened cheese.</title>
        <authorList>
            <consortium name="US DOE Joint Genome Institute (JGI-PGF)"/>
            <person name="Walter F."/>
            <person name="Albersmeier A."/>
            <person name="Kalinowski J."/>
            <person name="Ruckert C."/>
        </authorList>
    </citation>
    <scope>NUCLEOTIDE SEQUENCE</scope>
    <source>
        <strain evidence="2">CGMCC 1.15254</strain>
    </source>
</reference>
<proteinExistence type="predicted"/>